<accession>W2FLR8</accession>
<reference evidence="1" key="1">
    <citation type="submission" date="2013-11" db="EMBL/GenBank/DDBJ databases">
        <title>The Genome Sequence of Phytophthora parasitica CJ02B3.</title>
        <authorList>
            <consortium name="The Broad Institute Genomics Platform"/>
            <person name="Russ C."/>
            <person name="Tyler B."/>
            <person name="Panabieres F."/>
            <person name="Shan W."/>
            <person name="Tripathy S."/>
            <person name="Grunwald N."/>
            <person name="Machado M."/>
            <person name="Johnson C.S."/>
            <person name="Arredondo F."/>
            <person name="Hong C."/>
            <person name="Coffey M."/>
            <person name="Young S.K."/>
            <person name="Zeng Q."/>
            <person name="Gargeya S."/>
            <person name="Fitzgerald M."/>
            <person name="Abouelleil A."/>
            <person name="Alvarado L."/>
            <person name="Chapman S.B."/>
            <person name="Gainer-Dewar J."/>
            <person name="Goldberg J."/>
            <person name="Griggs A."/>
            <person name="Gujja S."/>
            <person name="Hansen M."/>
            <person name="Howarth C."/>
            <person name="Imamovic A."/>
            <person name="Ireland A."/>
            <person name="Larimer J."/>
            <person name="McCowan C."/>
            <person name="Murphy C."/>
            <person name="Pearson M."/>
            <person name="Poon T.W."/>
            <person name="Priest M."/>
            <person name="Roberts A."/>
            <person name="Saif S."/>
            <person name="Shea T."/>
            <person name="Sykes S."/>
            <person name="Wortman J."/>
            <person name="Nusbaum C."/>
            <person name="Birren B."/>
        </authorList>
    </citation>
    <scope>NUCLEOTIDE SEQUENCE [LARGE SCALE GENOMIC DNA]</scope>
    <source>
        <strain evidence="1">CJ02B3</strain>
    </source>
</reference>
<protein>
    <submittedName>
        <fullName evidence="1">Uncharacterized protein</fullName>
    </submittedName>
</protein>
<proteinExistence type="predicted"/>
<dbReference type="EMBL" id="KI690040">
    <property type="protein sequence ID" value="ETK70866.1"/>
    <property type="molecule type" value="Genomic_DNA"/>
</dbReference>
<dbReference type="Proteomes" id="UP000053236">
    <property type="component" value="Unassembled WGS sequence"/>
</dbReference>
<organism evidence="1">
    <name type="scientific">Phytophthora nicotianae</name>
    <name type="common">Potato buckeye rot agent</name>
    <name type="synonym">Phytophthora parasitica</name>
    <dbReference type="NCBI Taxonomy" id="4792"/>
    <lineage>
        <taxon>Eukaryota</taxon>
        <taxon>Sar</taxon>
        <taxon>Stramenopiles</taxon>
        <taxon>Oomycota</taxon>
        <taxon>Peronosporomycetes</taxon>
        <taxon>Peronosporales</taxon>
        <taxon>Peronosporaceae</taxon>
        <taxon>Phytophthora</taxon>
    </lineage>
</organism>
<evidence type="ECO:0000313" key="1">
    <source>
        <dbReference type="EMBL" id="ETK70866.1"/>
    </source>
</evidence>
<feature type="non-terminal residue" evidence="1">
    <location>
        <position position="1"/>
    </location>
</feature>
<gene>
    <name evidence="1" type="ORF">L915_21805</name>
</gene>
<dbReference type="AlphaFoldDB" id="W2FLR8"/>
<name>W2FLR8_PHYNI</name>
<sequence length="93" mass="10173">RTSENTRCPARKIESEACETGTAGGASAIEKIFCRLLLYECTNATLPIIPSGFSQRCSKFEQQNGKTVDNALNCHFTTVTLPTKPIQEADYSV</sequence>